<comment type="pathway">
    <text evidence="1">Purine metabolism; urate degradation; (S)-allantoin from urate: step 1/3.</text>
</comment>
<evidence type="ECO:0000256" key="2">
    <source>
        <dbReference type="ARBA" id="ARBA00009760"/>
    </source>
</evidence>
<proteinExistence type="inferred from homology"/>
<dbReference type="PANTHER" id="PTHR42874">
    <property type="entry name" value="URICASE"/>
    <property type="match status" value="1"/>
</dbReference>
<dbReference type="SUPFAM" id="SSF55620">
    <property type="entry name" value="Tetrahydrobiopterin biosynthesis enzymes-like"/>
    <property type="match status" value="2"/>
</dbReference>
<evidence type="ECO:0000256" key="4">
    <source>
        <dbReference type="ARBA" id="ARBA00022631"/>
    </source>
</evidence>
<dbReference type="Proteomes" id="UP001213000">
    <property type="component" value="Unassembled WGS sequence"/>
</dbReference>
<feature type="transmembrane region" description="Helical" evidence="7">
    <location>
        <begin position="414"/>
        <end position="438"/>
    </location>
</feature>
<dbReference type="InterPro" id="IPR002042">
    <property type="entry name" value="Uricase"/>
</dbReference>
<dbReference type="GO" id="GO:0006145">
    <property type="term" value="P:purine nucleobase catabolic process"/>
    <property type="evidence" value="ECO:0007669"/>
    <property type="project" value="TreeGrafter"/>
</dbReference>
<evidence type="ECO:0000313" key="9">
    <source>
        <dbReference type="Proteomes" id="UP001213000"/>
    </source>
</evidence>
<keyword evidence="5" id="KW-0560">Oxidoreductase</keyword>
<dbReference type="Pfam" id="PF01014">
    <property type="entry name" value="Uricase"/>
    <property type="match status" value="2"/>
</dbReference>
<dbReference type="PANTHER" id="PTHR42874:SF1">
    <property type="entry name" value="URICASE"/>
    <property type="match status" value="1"/>
</dbReference>
<evidence type="ECO:0000256" key="5">
    <source>
        <dbReference type="ARBA" id="ARBA00023002"/>
    </source>
</evidence>
<evidence type="ECO:0000256" key="7">
    <source>
        <dbReference type="SAM" id="Phobius"/>
    </source>
</evidence>
<evidence type="ECO:0000256" key="6">
    <source>
        <dbReference type="ARBA" id="ARBA00031317"/>
    </source>
</evidence>
<organism evidence="8 9">
    <name type="scientific">Leucocoprinus birnbaumii</name>
    <dbReference type="NCBI Taxonomy" id="56174"/>
    <lineage>
        <taxon>Eukaryota</taxon>
        <taxon>Fungi</taxon>
        <taxon>Dikarya</taxon>
        <taxon>Basidiomycota</taxon>
        <taxon>Agaricomycotina</taxon>
        <taxon>Agaricomycetes</taxon>
        <taxon>Agaricomycetidae</taxon>
        <taxon>Agaricales</taxon>
        <taxon>Agaricineae</taxon>
        <taxon>Agaricaceae</taxon>
        <taxon>Leucocoprinus</taxon>
    </lineage>
</organism>
<gene>
    <name evidence="8" type="ORF">NP233_g6246</name>
</gene>
<dbReference type="EC" id="1.7.3.3" evidence="3"/>
<keyword evidence="7" id="KW-0472">Membrane</keyword>
<keyword evidence="9" id="KW-1185">Reference proteome</keyword>
<reference evidence="8" key="1">
    <citation type="submission" date="2022-07" db="EMBL/GenBank/DDBJ databases">
        <title>Genome Sequence of Leucocoprinus birnbaumii.</title>
        <authorList>
            <person name="Buettner E."/>
        </authorList>
    </citation>
    <scope>NUCLEOTIDE SEQUENCE</scope>
    <source>
        <strain evidence="8">VT141</strain>
    </source>
</reference>
<dbReference type="EMBL" id="JANIEX010000401">
    <property type="protein sequence ID" value="KAJ3567614.1"/>
    <property type="molecule type" value="Genomic_DNA"/>
</dbReference>
<dbReference type="GO" id="GO:0005777">
    <property type="term" value="C:peroxisome"/>
    <property type="evidence" value="ECO:0007669"/>
    <property type="project" value="TreeGrafter"/>
</dbReference>
<dbReference type="Gene3D" id="3.10.270.10">
    <property type="entry name" value="Urate Oxidase"/>
    <property type="match status" value="2"/>
</dbReference>
<evidence type="ECO:0000256" key="3">
    <source>
        <dbReference type="ARBA" id="ARBA00012598"/>
    </source>
</evidence>
<dbReference type="GO" id="GO:0019628">
    <property type="term" value="P:urate catabolic process"/>
    <property type="evidence" value="ECO:0007669"/>
    <property type="project" value="TreeGrafter"/>
</dbReference>
<protein>
    <recommendedName>
        <fullName evidence="3">factor independent urate hydroxylase</fullName>
        <ecNumber evidence="3">1.7.3.3</ecNumber>
    </recommendedName>
    <alternativeName>
        <fullName evidence="6">Urate oxidase</fullName>
    </alternativeName>
</protein>
<name>A0AAD5VSJ6_9AGAR</name>
<sequence length="450" mass="49743">MCFAARGSLLGYGPYRDEMPRGCSIRCDWFDKSRLKFPVGATKIINQDVVYTLHHHSKPTNNALHSYYLHSTTPQRQAFTVLSRNFLPSLVLVGEGASLARGWNFRPHHGVDHRRTADAVPLLAYPMLGMSATSAEISTLSYAKYGKTAVRVFRVVREGKWHHIVEYNVTALLEGAIETSYTQADNSVVVATDSNLAKVSPHILSPEKFALHLGTFFISKYAHITKAHVDVEQLRWTRIQVPGEQKDAEDHSHAFWRDGEEKRTVSVIVDGTAGKDKLVASVSAGISGLLGMMSSTVPLTPCRYHSPGIISPVLKSTGSAFEGFVKDEFTTLVPVNDRIFSTAVDLKYTFKPLAIAAPKDDQKLEFKVPIQSGAEGYAGSVWDESVSAKARKATLEVFALDESASVQVSKPEPFLWIMLPLVIFPLPFLETSIGFHFYMFGISWHRVGGG</sequence>
<comment type="caution">
    <text evidence="8">The sequence shown here is derived from an EMBL/GenBank/DDBJ whole genome shotgun (WGS) entry which is preliminary data.</text>
</comment>
<keyword evidence="7" id="KW-0812">Transmembrane</keyword>
<keyword evidence="7" id="KW-1133">Transmembrane helix</keyword>
<dbReference type="GO" id="GO:0004846">
    <property type="term" value="F:urate oxidase activity"/>
    <property type="evidence" value="ECO:0007669"/>
    <property type="project" value="UniProtKB-EC"/>
</dbReference>
<dbReference type="PRINTS" id="PR00093">
    <property type="entry name" value="URICASE"/>
</dbReference>
<evidence type="ECO:0000313" key="8">
    <source>
        <dbReference type="EMBL" id="KAJ3567614.1"/>
    </source>
</evidence>
<comment type="similarity">
    <text evidence="2">Belongs to the uricase family.</text>
</comment>
<keyword evidence="4" id="KW-0659">Purine metabolism</keyword>
<dbReference type="AlphaFoldDB" id="A0AAD5VSJ6"/>
<accession>A0AAD5VSJ6</accession>
<evidence type="ECO:0000256" key="1">
    <source>
        <dbReference type="ARBA" id="ARBA00004831"/>
    </source>
</evidence>